<evidence type="ECO:0000259" key="4">
    <source>
        <dbReference type="PROSITE" id="PS51820"/>
    </source>
</evidence>
<accession>A0A2N8HEY5</accession>
<dbReference type="InterPro" id="IPR011658">
    <property type="entry name" value="PA14_dom"/>
</dbReference>
<organism evidence="5 6">
    <name type="scientific">Akkermansia muciniphila</name>
    <dbReference type="NCBI Taxonomy" id="239935"/>
    <lineage>
        <taxon>Bacteria</taxon>
        <taxon>Pseudomonadati</taxon>
        <taxon>Verrucomicrobiota</taxon>
        <taxon>Verrucomicrobiia</taxon>
        <taxon>Verrucomicrobiales</taxon>
        <taxon>Akkermansiaceae</taxon>
        <taxon>Akkermansia</taxon>
    </lineage>
</organism>
<proteinExistence type="predicted"/>
<dbReference type="InterPro" id="IPR052387">
    <property type="entry name" value="Fibrocystin"/>
</dbReference>
<dbReference type="OrthoDB" id="151636at2"/>
<feature type="region of interest" description="Disordered" evidence="2">
    <location>
        <begin position="29"/>
        <end position="75"/>
    </location>
</feature>
<evidence type="ECO:0000313" key="5">
    <source>
        <dbReference type="EMBL" id="PNC18831.1"/>
    </source>
</evidence>
<feature type="chain" id="PRO_5014614528" description="PA14 domain-containing protein" evidence="3">
    <location>
        <begin position="20"/>
        <end position="1439"/>
    </location>
</feature>
<dbReference type="PANTHER" id="PTHR46769">
    <property type="entry name" value="POLYCYSTIC KIDNEY AND HEPATIC DISEASE 1 (AUTOSOMAL RECESSIVE)-LIKE 1"/>
    <property type="match status" value="1"/>
</dbReference>
<keyword evidence="1 3" id="KW-0732">Signal</keyword>
<reference evidence="5 6" key="1">
    <citation type="journal article" date="2017" name="BMC Genomics">
        <title>Genome sequencing of 39 Akkermansia muciniphila isolates reveals its population structure, genomic and functional diverisity, and global distribution in mammalian gut microbiotas.</title>
        <authorList>
            <person name="Guo X."/>
            <person name="Li S."/>
            <person name="Zhang J."/>
            <person name="Wu F."/>
            <person name="Li X."/>
            <person name="Wu D."/>
            <person name="Zhang M."/>
            <person name="Ou Z."/>
            <person name="Jie Z."/>
            <person name="Yan Q."/>
            <person name="Li P."/>
            <person name="Yi J."/>
            <person name="Peng Y."/>
        </authorList>
    </citation>
    <scope>NUCLEOTIDE SEQUENCE [LARGE SCALE GENOMIC DNA]</scope>
    <source>
        <strain evidence="5 6">GP24</strain>
    </source>
</reference>
<dbReference type="RefSeq" id="WP_102712521.1">
    <property type="nucleotide sequence ID" value="NZ_PJKA01000006.1"/>
</dbReference>
<dbReference type="Gene3D" id="3.90.182.10">
    <property type="entry name" value="Toxin - Anthrax Protective Antigen,domain 1"/>
    <property type="match status" value="1"/>
</dbReference>
<dbReference type="InterPro" id="IPR000421">
    <property type="entry name" value="FA58C"/>
</dbReference>
<dbReference type="PROSITE" id="PS51820">
    <property type="entry name" value="PA14"/>
    <property type="match status" value="3"/>
</dbReference>
<comment type="caution">
    <text evidence="5">The sequence shown here is derived from an EMBL/GenBank/DDBJ whole genome shotgun (WGS) entry which is preliminary data.</text>
</comment>
<dbReference type="PANTHER" id="PTHR46769:SF2">
    <property type="entry name" value="FIBROCYSTIN-L ISOFORM 2 PRECURSOR-RELATED"/>
    <property type="match status" value="1"/>
</dbReference>
<dbReference type="SUPFAM" id="SSF56988">
    <property type="entry name" value="Anthrax protective antigen"/>
    <property type="match status" value="3"/>
</dbReference>
<feature type="domain" description="PA14" evidence="4">
    <location>
        <begin position="332"/>
        <end position="488"/>
    </location>
</feature>
<evidence type="ECO:0000256" key="3">
    <source>
        <dbReference type="SAM" id="SignalP"/>
    </source>
</evidence>
<evidence type="ECO:0000256" key="1">
    <source>
        <dbReference type="ARBA" id="ARBA00022729"/>
    </source>
</evidence>
<sequence>MKALLRPFSSLSLTLAALAAGTFPLPAQVSGQDVTQASASAPDGSGSAAFVPDTASDSATSGSSSDGAAAEPEAPALSAPEALRALWAAGGATDFSDEAWRGRLGAALARWDGVPGKNVADLTGSDAFYAAPAFSERVESLEYNPAQSIADKANGVRLRGLLIIPEDGEYRFALAADDSAELWLGEPGGSRFTKKKALSVPSWTNKKDWSRYRTGAKSYKAGDVIWIEVIGKNLEGRGGGEHYSVAWKKPGAEGYALIPSALEDGRIVLTTPPVDPEDVNDIGVPQSWLNSVGLGNLPAGNPAVRLYGDTDGDGFNLLQEYQTGGRPDEVGGNTGYFTLEKWTGVTENSVDAFTKSEAFIQAPGVKRTQEGALDLAESGDNYFIRLRTQVVPPFTGEWTFFLAGDDTARLLVSPDGQRFLKRPVAEVNSWTDRYQWKKYGSQKSEAKVLQAGMGYFLEALQYQKDWGAHVAVAWQYRVPNLCRMEGTVATQSSTYGGCPAEWAIDGDLSTQSHSNWMEGNSWWQAEFALPQAMNQVVIQNRTDGANGQRLSNFRLSVLDANGEELAGQDFYTETGTYAGATVTWDLPETVQGKIVKIQGLGLNAQGNKFLCLREVEVYEQNAYSRGPVVITGDHLKTIPAEPNDVDGNSIPDDWQAQKGLVVGQNGLTEKDCSEYGDPDNDLAPNFAEYLLDTNPLVPSGVPGYLTQDMYWNVAGWSVDDALKSPEVLAATPNRKLLKDGRPSRNVGENYLRRLRGTIKPPVTGEYTFWISSDETSILYLSADDRKFHKKEIARVGYGAEDRGVYLTGYGQWDIYAKQRSKPVRLEEGKEYYIEAAHKQYHAVDHLQIAWQMPGGEREMVPGEYLSSFGGDLADRDDDDLPDDWETQYGIKADDNGGKDFINGAWGDPYNTGITNREAYLLGWDPRQPSLPDFGDSALDVPVTSGTPGQGTWMPSGNGILTPMGRGDITYTVALPGDGRYLLEITGTPTGNVLEVETLVISVTIDGHSLGSNTLRSLNGEAGRVLFLLPELAAGSHTITITLKNTDLRRSFSINGIRLLKPEGTSADGTALPEWLHQYLDRENALTNCPEGSLTSPACIEGKARALHLTTLTAGGTPQRLQQGAGRGWYANVALPESGEAVNIQAGFESGATAASSTVKWEACDVLVRPEMTIRTGDSLRLTVGANGEAAATGENSTTGASEASAPFPVTFTIGGRTVETTSDMPVAVKFDTAGTQSVRADWQTAGGCTSTAVMEVHVMGVELGEAKDLITGLRRTITLENIPDGILLQNASPLRVDKGLGTVAAGARKLIVSSEEGGAQHLVARLGESGPVVDTLAFFSHNNSGTSTLSRIETVQQYGDGSSLVCLYLASESLPEGGYVTITLTAGGAQFLEGGTKLTVRAEDFGSDGLYRVLMTAPRGTSTSICHIIRYYDADGKEL</sequence>
<dbReference type="Pfam" id="PF07691">
    <property type="entry name" value="PA14"/>
    <property type="match status" value="2"/>
</dbReference>
<dbReference type="Gene3D" id="2.60.120.260">
    <property type="entry name" value="Galactose-binding domain-like"/>
    <property type="match status" value="1"/>
</dbReference>
<feature type="domain" description="PA14" evidence="4">
    <location>
        <begin position="101"/>
        <end position="262"/>
    </location>
</feature>
<feature type="compositionally biased region" description="Low complexity" evidence="2">
    <location>
        <begin position="37"/>
        <end position="75"/>
    </location>
</feature>
<evidence type="ECO:0000256" key="2">
    <source>
        <dbReference type="SAM" id="MobiDB-lite"/>
    </source>
</evidence>
<protein>
    <recommendedName>
        <fullName evidence="4">PA14 domain-containing protein</fullName>
    </recommendedName>
</protein>
<dbReference type="InterPro" id="IPR008979">
    <property type="entry name" value="Galactose-bd-like_sf"/>
</dbReference>
<dbReference type="InterPro" id="IPR037524">
    <property type="entry name" value="PA14/GLEYA"/>
</dbReference>
<dbReference type="SUPFAM" id="SSF49785">
    <property type="entry name" value="Galactose-binding domain-like"/>
    <property type="match status" value="1"/>
</dbReference>
<dbReference type="Pfam" id="PF00754">
    <property type="entry name" value="F5_F8_type_C"/>
    <property type="match status" value="1"/>
</dbReference>
<dbReference type="Proteomes" id="UP000236000">
    <property type="component" value="Unassembled WGS sequence"/>
</dbReference>
<gene>
    <name evidence="5" type="ORF">CXU22_03275</name>
</gene>
<evidence type="ECO:0000313" key="6">
    <source>
        <dbReference type="Proteomes" id="UP000236000"/>
    </source>
</evidence>
<name>A0A2N8HEY5_9BACT</name>
<feature type="domain" description="PA14" evidence="4">
    <location>
        <begin position="680"/>
        <end position="864"/>
    </location>
</feature>
<feature type="signal peptide" evidence="3">
    <location>
        <begin position="1"/>
        <end position="19"/>
    </location>
</feature>
<dbReference type="EMBL" id="PJKA01000006">
    <property type="protein sequence ID" value="PNC18831.1"/>
    <property type="molecule type" value="Genomic_DNA"/>
</dbReference>